<protein>
    <submittedName>
        <fullName evidence="1">Uncharacterized protein</fullName>
    </submittedName>
</protein>
<feature type="non-terminal residue" evidence="1">
    <location>
        <position position="1"/>
    </location>
</feature>
<name>A0A6J4HYA2_9CYAN</name>
<proteinExistence type="predicted"/>
<reference evidence="1" key="1">
    <citation type="submission" date="2020-02" db="EMBL/GenBank/DDBJ databases">
        <authorList>
            <person name="Meier V. D."/>
        </authorList>
    </citation>
    <scope>NUCLEOTIDE SEQUENCE</scope>
    <source>
        <strain evidence="1">AVDCRST_MAG92</strain>
    </source>
</reference>
<sequence length="53" mass="5781">GKKKRATCVTLPVIRVHLLVLSINDWGEGCHPLSKSFSKGFESILTKKGESLA</sequence>
<organism evidence="1">
    <name type="scientific">uncultured Coleofasciculus sp</name>
    <dbReference type="NCBI Taxonomy" id="1267456"/>
    <lineage>
        <taxon>Bacteria</taxon>
        <taxon>Bacillati</taxon>
        <taxon>Cyanobacteriota</taxon>
        <taxon>Cyanophyceae</taxon>
        <taxon>Coleofasciculales</taxon>
        <taxon>Coleofasciculaceae</taxon>
        <taxon>Coleofasciculus</taxon>
        <taxon>environmental samples</taxon>
    </lineage>
</organism>
<dbReference type="AlphaFoldDB" id="A0A6J4HYA2"/>
<gene>
    <name evidence="1" type="ORF">AVDCRST_MAG92-1239</name>
</gene>
<evidence type="ECO:0000313" key="1">
    <source>
        <dbReference type="EMBL" id="CAA9235238.1"/>
    </source>
</evidence>
<dbReference type="EMBL" id="CADCTM010000169">
    <property type="protein sequence ID" value="CAA9235238.1"/>
    <property type="molecule type" value="Genomic_DNA"/>
</dbReference>
<accession>A0A6J4HYA2</accession>